<dbReference type="KEGG" id="azq:G3580_05235"/>
<dbReference type="GO" id="GO:0003677">
    <property type="term" value="F:DNA binding"/>
    <property type="evidence" value="ECO:0007669"/>
    <property type="project" value="UniProtKB-KW"/>
</dbReference>
<reference evidence="3 4" key="1">
    <citation type="submission" date="2020-02" db="EMBL/GenBank/DDBJ databases">
        <title>Nitrogenibacter mangrovi gen. nov., sp. nov. isolated from mangrove sediment, a denitrifying betaproteobacterium.</title>
        <authorList>
            <person name="Liao H."/>
            <person name="Tian Y."/>
        </authorList>
    </citation>
    <scope>NUCLEOTIDE SEQUENCE [LARGE SCALE GENOMIC DNA]</scope>
    <source>
        <strain evidence="3 4">M9-3-2</strain>
    </source>
</reference>
<evidence type="ECO:0000313" key="3">
    <source>
        <dbReference type="EMBL" id="QID17095.1"/>
    </source>
</evidence>
<evidence type="ECO:0000313" key="4">
    <source>
        <dbReference type="Proteomes" id="UP000501991"/>
    </source>
</evidence>
<dbReference type="InterPro" id="IPR016032">
    <property type="entry name" value="Sig_transdc_resp-reg_C-effctor"/>
</dbReference>
<dbReference type="PANTHER" id="PTHR43214">
    <property type="entry name" value="TWO-COMPONENT RESPONSE REGULATOR"/>
    <property type="match status" value="1"/>
</dbReference>
<dbReference type="EMBL" id="CP048836">
    <property type="protein sequence ID" value="QID17095.1"/>
    <property type="molecule type" value="Genomic_DNA"/>
</dbReference>
<dbReference type="PANTHER" id="PTHR43214:SF38">
    <property type="entry name" value="NITRATE_NITRITE RESPONSE REGULATOR PROTEIN NARL"/>
    <property type="match status" value="1"/>
</dbReference>
<dbReference type="SUPFAM" id="SSF46894">
    <property type="entry name" value="C-terminal effector domain of the bipartite response regulators"/>
    <property type="match status" value="1"/>
</dbReference>
<dbReference type="CDD" id="cd06170">
    <property type="entry name" value="LuxR_C_like"/>
    <property type="match status" value="1"/>
</dbReference>
<keyword evidence="4" id="KW-1185">Reference proteome</keyword>
<dbReference type="InterPro" id="IPR000792">
    <property type="entry name" value="Tscrpt_reg_LuxR_C"/>
</dbReference>
<dbReference type="Gene3D" id="3.40.50.2300">
    <property type="match status" value="1"/>
</dbReference>
<feature type="domain" description="HTH luxR-type" evidence="2">
    <location>
        <begin position="132"/>
        <end position="197"/>
    </location>
</feature>
<proteinExistence type="predicted"/>
<organism evidence="3 4">
    <name type="scientific">Nitrogeniibacter mangrovi</name>
    <dbReference type="NCBI Taxonomy" id="2016596"/>
    <lineage>
        <taxon>Bacteria</taxon>
        <taxon>Pseudomonadati</taxon>
        <taxon>Pseudomonadota</taxon>
        <taxon>Betaproteobacteria</taxon>
        <taxon>Rhodocyclales</taxon>
        <taxon>Zoogloeaceae</taxon>
        <taxon>Nitrogeniibacter</taxon>
    </lineage>
</organism>
<dbReference type="PRINTS" id="PR00038">
    <property type="entry name" value="HTHLUXR"/>
</dbReference>
<dbReference type="Pfam" id="PF00196">
    <property type="entry name" value="GerE"/>
    <property type="match status" value="1"/>
</dbReference>
<dbReference type="AlphaFoldDB" id="A0A6C1B2H5"/>
<evidence type="ECO:0000256" key="1">
    <source>
        <dbReference type="ARBA" id="ARBA00023125"/>
    </source>
</evidence>
<dbReference type="PROSITE" id="PS00622">
    <property type="entry name" value="HTH_LUXR_1"/>
    <property type="match status" value="1"/>
</dbReference>
<keyword evidence="1" id="KW-0238">DNA-binding</keyword>
<dbReference type="PROSITE" id="PS50043">
    <property type="entry name" value="HTH_LUXR_2"/>
    <property type="match status" value="1"/>
</dbReference>
<gene>
    <name evidence="3" type="ORF">G3580_05235</name>
</gene>
<protein>
    <submittedName>
        <fullName evidence="3">Response regulator transcription factor</fullName>
    </submittedName>
</protein>
<dbReference type="InterPro" id="IPR039420">
    <property type="entry name" value="WalR-like"/>
</dbReference>
<dbReference type="SMART" id="SM00421">
    <property type="entry name" value="HTH_LUXR"/>
    <property type="match status" value="1"/>
</dbReference>
<dbReference type="RefSeq" id="WP_173764260.1">
    <property type="nucleotide sequence ID" value="NZ_CP048836.1"/>
</dbReference>
<dbReference type="GO" id="GO:0006355">
    <property type="term" value="P:regulation of DNA-templated transcription"/>
    <property type="evidence" value="ECO:0007669"/>
    <property type="project" value="InterPro"/>
</dbReference>
<sequence>MTSHLFISSRTRLLSRWQQAFPDARIAADTGGAPADLVWWAPAEFDLRLLERLLARVGGAAPVVVLVNAPNPAEAMQALSAGARGYCHAYATPQMLQQVAVAVQNGGLWLGPDLMSAMIGAASKQLLSDAPAPDRLDVLTPRERAVAIEVARGATNKEVARRLEITERTVKAHLGAVFEKLGVRDRLQLVLEFRDATRHVGQAA</sequence>
<dbReference type="Proteomes" id="UP000501991">
    <property type="component" value="Chromosome"/>
</dbReference>
<evidence type="ECO:0000259" key="2">
    <source>
        <dbReference type="PROSITE" id="PS50043"/>
    </source>
</evidence>
<accession>A0A6C1B2H5</accession>
<name>A0A6C1B2H5_9RHOO</name>